<dbReference type="KEGG" id="hbo:Hbor_38550"/>
<dbReference type="OrthoDB" id="24878at2157"/>
<name>E4NVU9_HALBP</name>
<dbReference type="Proteomes" id="UP000006663">
    <property type="component" value="Plasmid pHBOR03"/>
</dbReference>
<evidence type="ECO:0000313" key="4">
    <source>
        <dbReference type="Proteomes" id="UP000011585"/>
    </source>
</evidence>
<geneLocation type="plasmid" evidence="1 3">
    <name>pHBOR03</name>
</geneLocation>
<protein>
    <submittedName>
        <fullName evidence="1 2">Transcriptional regulator, PadR family</fullName>
    </submittedName>
</protein>
<reference evidence="3" key="1">
    <citation type="journal article" date="2009" name="Stand. Genomic Sci.">
        <title>Complete genome sequence of Halogeometricum borinquense type strain (PR3).</title>
        <authorList>
            <person name="Malfatti S."/>
            <person name="Tindall B.J."/>
            <person name="Schneider S."/>
            <person name="Fahnrich R."/>
            <person name="Lapidus A."/>
            <person name="Labuttii K."/>
            <person name="Copeland A."/>
            <person name="Glavina Del Rio T."/>
            <person name="Nolan M."/>
            <person name="Chen F."/>
            <person name="Lucas S."/>
            <person name="Tice H."/>
            <person name="Cheng J.F."/>
            <person name="Bruce D."/>
            <person name="Goodwin L."/>
            <person name="Pitluck S."/>
            <person name="Anderson I."/>
            <person name="Pati A."/>
            <person name="Ivanova N."/>
            <person name="Mavromatis K."/>
            <person name="Chen A."/>
            <person name="Palaniappan K."/>
            <person name="D'haeseleer P."/>
            <person name="Goker M."/>
            <person name="Bristow J."/>
            <person name="Eisen J.A."/>
            <person name="Markowitz V."/>
            <person name="Hugenholtz P."/>
            <person name="Kyrpides N.C."/>
            <person name="Klenk H.P."/>
            <person name="Chain P."/>
        </authorList>
    </citation>
    <scope>NUCLEOTIDE SEQUENCE [LARGE SCALE GENOMIC DNA]</scope>
    <source>
        <strain evidence="3">ATCC 700274 / DSM 11551 / JCM 10706 / KCTC 4070 / PR3</strain>
        <plasmid evidence="3">pHBOR03</plasmid>
    </source>
</reference>
<dbReference type="RefSeq" id="WP_006053401.1">
    <property type="nucleotide sequence ID" value="NC_014736.1"/>
</dbReference>
<dbReference type="AlphaFoldDB" id="E4NVU9"/>
<dbReference type="GO" id="GO:0008270">
    <property type="term" value="F:zinc ion binding"/>
    <property type="evidence" value="ECO:0007669"/>
    <property type="project" value="InterPro"/>
</dbReference>
<reference evidence="2 4" key="3">
    <citation type="journal article" date="2014" name="PLoS Genet.">
        <title>Phylogenetically driven sequencing of extremely halophilic archaea reveals strategies for static and dynamic osmo-response.</title>
        <authorList>
            <person name="Becker E.A."/>
            <person name="Seitzer P.M."/>
            <person name="Tritt A."/>
            <person name="Larsen D."/>
            <person name="Krusor M."/>
            <person name="Yao A.I."/>
            <person name="Wu D."/>
            <person name="Madern D."/>
            <person name="Eisen J.A."/>
            <person name="Darling A.E."/>
            <person name="Facciotti M.T."/>
        </authorList>
    </citation>
    <scope>NUCLEOTIDE SEQUENCE [LARGE SCALE GENOMIC DNA]</scope>
    <source>
        <strain evidence="2 4">DSM 11551</strain>
    </source>
</reference>
<dbReference type="Proteomes" id="UP000011585">
    <property type="component" value="Unassembled WGS sequence"/>
</dbReference>
<keyword evidence="1" id="KW-0614">Plasmid</keyword>
<evidence type="ECO:0000313" key="2">
    <source>
        <dbReference type="EMBL" id="ELY31717.1"/>
    </source>
</evidence>
<proteinExistence type="predicted"/>
<keyword evidence="3" id="KW-1185">Reference proteome</keyword>
<dbReference type="InterPro" id="IPR036874">
    <property type="entry name" value="Carbonic_anhydrase_sf"/>
</dbReference>
<reference evidence="1" key="2">
    <citation type="submission" date="2009-08" db="EMBL/GenBank/DDBJ databases">
        <title>The complete plasmid3 of Halogeometricum borinquense DSM 11551.</title>
        <authorList>
            <consortium name="US DOE Joint Genome Institute (JGI-PGF)"/>
            <person name="Lucas S."/>
            <person name="Copeland A."/>
            <person name="Lapidus A."/>
            <person name="Glavina del Rio T."/>
            <person name="Dalin E."/>
            <person name="Tice H."/>
            <person name="Bruce D."/>
            <person name="Goodwin L."/>
            <person name="Pitluck S."/>
            <person name="Kyrpides N."/>
            <person name="Mavromatis K."/>
            <person name="Mikhailova N."/>
            <person name="Anderson I."/>
            <person name="Brettin T."/>
            <person name="Detter J.C."/>
            <person name="Han C."/>
            <person name="Larimer F."/>
            <person name="Land M."/>
            <person name="Hauser L."/>
            <person name="Markowitz V."/>
            <person name="Cheng J.-F."/>
            <person name="Hugenholtz P."/>
            <person name="Woyke T."/>
            <person name="Wu D."/>
            <person name="Tindal B."/>
            <person name="Klenk H.-P."/>
            <person name="Eisen J.A."/>
        </authorList>
    </citation>
    <scope>NUCLEOTIDE SEQUENCE</scope>
    <source>
        <strain evidence="1">PR 3</strain>
        <plasmid evidence="1">pHBOR03</plasmid>
    </source>
</reference>
<dbReference type="EMBL" id="CP001693">
    <property type="protein sequence ID" value="ADQ69169.1"/>
    <property type="molecule type" value="Genomic_DNA"/>
</dbReference>
<dbReference type="SUPFAM" id="SSF53056">
    <property type="entry name" value="beta-carbonic anhydrase, cab"/>
    <property type="match status" value="1"/>
</dbReference>
<evidence type="ECO:0000313" key="1">
    <source>
        <dbReference type="EMBL" id="ADQ69169.1"/>
    </source>
</evidence>
<dbReference type="GO" id="GO:0004089">
    <property type="term" value="F:carbonate dehydratase activity"/>
    <property type="evidence" value="ECO:0007669"/>
    <property type="project" value="InterPro"/>
</dbReference>
<sequence>MNGDALESVIESVQEWAGSRNDMGRESDTQTALVVSCSMSSCKLRGPLWPVDTTWNAVSVETLGNQTQERYEGKTVPDSTIEHRRTQHDITAVLVVGHTDPLRSLVGEGFKEGVLTESLPLQTVQYRLVEYNVRQQVRFLQQVLPSSVTVAGYVHDQDGAYSSFPDKQYLVAFDGATDPTTIRAHLPDDASIRVASLLT</sequence>
<dbReference type="EMBL" id="AOHT01000002">
    <property type="protein sequence ID" value="ELY31717.1"/>
    <property type="molecule type" value="Genomic_DNA"/>
</dbReference>
<evidence type="ECO:0000313" key="3">
    <source>
        <dbReference type="Proteomes" id="UP000006663"/>
    </source>
</evidence>
<dbReference type="GeneID" id="9989465"/>
<organism evidence="1 3">
    <name type="scientific">Halogeometricum borinquense (strain ATCC 700274 / DSM 11551 / JCM 10706 / KCTC 4070 / PR3)</name>
    <dbReference type="NCBI Taxonomy" id="469382"/>
    <lineage>
        <taxon>Archaea</taxon>
        <taxon>Methanobacteriati</taxon>
        <taxon>Methanobacteriota</taxon>
        <taxon>Stenosarchaea group</taxon>
        <taxon>Halobacteria</taxon>
        <taxon>Halobacteriales</taxon>
        <taxon>Haloferacaceae</taxon>
        <taxon>Halogeometricum</taxon>
    </lineage>
</organism>
<gene>
    <name evidence="1" type="ordered locus">Hbor_38550</name>
    <name evidence="2" type="ORF">C499_00435</name>
</gene>
<dbReference type="HOGENOM" id="CLU_053879_6_0_2"/>
<accession>E4NVU9</accession>